<organism evidence="1 2">
    <name type="scientific">Cicer arietinum</name>
    <name type="common">Chickpea</name>
    <name type="synonym">Garbanzo</name>
    <dbReference type="NCBI Taxonomy" id="3827"/>
    <lineage>
        <taxon>Eukaryota</taxon>
        <taxon>Viridiplantae</taxon>
        <taxon>Streptophyta</taxon>
        <taxon>Embryophyta</taxon>
        <taxon>Tracheophyta</taxon>
        <taxon>Spermatophyta</taxon>
        <taxon>Magnoliopsida</taxon>
        <taxon>eudicotyledons</taxon>
        <taxon>Gunneridae</taxon>
        <taxon>Pentapetalae</taxon>
        <taxon>rosids</taxon>
        <taxon>fabids</taxon>
        <taxon>Fabales</taxon>
        <taxon>Fabaceae</taxon>
        <taxon>Papilionoideae</taxon>
        <taxon>50 kb inversion clade</taxon>
        <taxon>NPAAA clade</taxon>
        <taxon>Hologalegina</taxon>
        <taxon>IRL clade</taxon>
        <taxon>Cicereae</taxon>
        <taxon>Cicer</taxon>
    </lineage>
</organism>
<dbReference type="GeneID" id="101499143"/>
<proteinExistence type="predicted"/>
<dbReference type="AlphaFoldDB" id="A0A1S2XSJ7"/>
<dbReference type="KEGG" id="cam:101499143"/>
<dbReference type="eggNOG" id="ENOG502QTGF">
    <property type="taxonomic scope" value="Eukaryota"/>
</dbReference>
<dbReference type="PANTHER" id="PTHR35286">
    <property type="entry name" value="EXPRESSED PROTEIN"/>
    <property type="match status" value="1"/>
</dbReference>
<dbReference type="Proteomes" id="UP000087171">
    <property type="component" value="Chromosome Ca3"/>
</dbReference>
<evidence type="ECO:0000313" key="1">
    <source>
        <dbReference type="Proteomes" id="UP000087171"/>
    </source>
</evidence>
<accession>A0A1S2XSJ7</accession>
<dbReference type="PaxDb" id="3827-XP_004493897.1"/>
<dbReference type="OrthoDB" id="1904011at2759"/>
<reference evidence="2" key="2">
    <citation type="submission" date="2025-08" db="UniProtKB">
        <authorList>
            <consortium name="RefSeq"/>
        </authorList>
    </citation>
    <scope>IDENTIFICATION</scope>
    <source>
        <tissue evidence="2">Etiolated seedlings</tissue>
    </source>
</reference>
<sequence length="188" mass="21239">MSSLPNPNLLQSLMTNLHLQAGDTNPDFDPSFERFLLGEDDSDDEIRPYQDGKQAIYLEETRLEAEIIRRILTGRADTMKPNSGEAIPIRENSVCVGCHEDEDGEYLVWEWHGHIMCYTDERGFAPEYVYGNYFQKLATIERVGEPTKSENVAETTGNQGLRDLIGDTLSTTPARILHRNVNAGSSRF</sequence>
<name>A0A1S2XSJ7_CICAR</name>
<dbReference type="STRING" id="3827.A0A1S2XSJ7"/>
<evidence type="ECO:0000313" key="2">
    <source>
        <dbReference type="RefSeq" id="XP_004493897.1"/>
    </source>
</evidence>
<dbReference type="RefSeq" id="XP_004493897.1">
    <property type="nucleotide sequence ID" value="XM_004493840.3"/>
</dbReference>
<keyword evidence="1" id="KW-1185">Reference proteome</keyword>
<reference evidence="1" key="1">
    <citation type="journal article" date="2013" name="Nat. Biotechnol.">
        <title>Draft genome sequence of chickpea (Cicer arietinum) provides a resource for trait improvement.</title>
        <authorList>
            <person name="Varshney R.K."/>
            <person name="Song C."/>
            <person name="Saxena R.K."/>
            <person name="Azam S."/>
            <person name="Yu S."/>
            <person name="Sharpe A.G."/>
            <person name="Cannon S."/>
            <person name="Baek J."/>
            <person name="Rosen B.D."/>
            <person name="Tar'an B."/>
            <person name="Millan T."/>
            <person name="Zhang X."/>
            <person name="Ramsay L.D."/>
            <person name="Iwata A."/>
            <person name="Wang Y."/>
            <person name="Nelson W."/>
            <person name="Farmer A.D."/>
            <person name="Gaur P.M."/>
            <person name="Soderlund C."/>
            <person name="Penmetsa R.V."/>
            <person name="Xu C."/>
            <person name="Bharti A.K."/>
            <person name="He W."/>
            <person name="Winter P."/>
            <person name="Zhao S."/>
            <person name="Hane J.K."/>
            <person name="Carrasquilla-Garcia N."/>
            <person name="Condie J.A."/>
            <person name="Upadhyaya H.D."/>
            <person name="Luo M.C."/>
            <person name="Thudi M."/>
            <person name="Gowda C.L."/>
            <person name="Singh N.P."/>
            <person name="Lichtenzveig J."/>
            <person name="Gali K.K."/>
            <person name="Rubio J."/>
            <person name="Nadarajan N."/>
            <person name="Dolezel J."/>
            <person name="Bansal K.C."/>
            <person name="Xu X."/>
            <person name="Edwards D."/>
            <person name="Zhang G."/>
            <person name="Kahl G."/>
            <person name="Gil J."/>
            <person name="Singh K.B."/>
            <person name="Datta S.K."/>
            <person name="Jackson S.A."/>
            <person name="Wang J."/>
            <person name="Cook D.R."/>
        </authorList>
    </citation>
    <scope>NUCLEOTIDE SEQUENCE [LARGE SCALE GENOMIC DNA]</scope>
    <source>
        <strain evidence="1">cv. CDC Frontier</strain>
    </source>
</reference>
<dbReference type="PANTHER" id="PTHR35286:SF1">
    <property type="entry name" value="EXPRESSED PROTEIN"/>
    <property type="match status" value="1"/>
</dbReference>
<gene>
    <name evidence="2" type="primary">LOC101499143</name>
</gene>
<protein>
    <submittedName>
        <fullName evidence="2">Uncharacterized protein LOC101499143</fullName>
    </submittedName>
</protein>